<feature type="transmembrane region" description="Helical" evidence="13">
    <location>
        <begin position="111"/>
        <end position="133"/>
    </location>
</feature>
<dbReference type="Proteomes" id="UP000249886">
    <property type="component" value="Unassembled WGS sequence"/>
</dbReference>
<evidence type="ECO:0000256" key="2">
    <source>
        <dbReference type="ARBA" id="ARBA00004776"/>
    </source>
</evidence>
<feature type="transmembrane region" description="Helical" evidence="13">
    <location>
        <begin position="216"/>
        <end position="233"/>
    </location>
</feature>
<feature type="transmembrane region" description="Helical" evidence="13">
    <location>
        <begin position="72"/>
        <end position="90"/>
    </location>
</feature>
<keyword evidence="8 13" id="KW-0812">Transmembrane</keyword>
<evidence type="ECO:0000256" key="7">
    <source>
        <dbReference type="ARBA" id="ARBA00022679"/>
    </source>
</evidence>
<evidence type="ECO:0000256" key="13">
    <source>
        <dbReference type="SAM" id="Phobius"/>
    </source>
</evidence>
<evidence type="ECO:0000256" key="8">
    <source>
        <dbReference type="ARBA" id="ARBA00022692"/>
    </source>
</evidence>
<dbReference type="InterPro" id="IPR020959">
    <property type="entry name" value="ArabinofuranosylTrfase_AftA_C"/>
</dbReference>
<name>A0A6H9XQP0_9CORY</name>
<dbReference type="EC" id="2.4.2.46" evidence="4"/>
<feature type="transmembrane region" description="Helical" evidence="13">
    <location>
        <begin position="280"/>
        <end position="302"/>
    </location>
</feature>
<evidence type="ECO:0000256" key="9">
    <source>
        <dbReference type="ARBA" id="ARBA00022989"/>
    </source>
</evidence>
<feature type="domain" description="Arabinofuranosyltransferase AftA C-terminal" evidence="14">
    <location>
        <begin position="478"/>
        <end position="669"/>
    </location>
</feature>
<dbReference type="GeneID" id="84572872"/>
<feature type="transmembrane region" description="Helical" evidence="13">
    <location>
        <begin position="391"/>
        <end position="414"/>
    </location>
</feature>
<evidence type="ECO:0000259" key="15">
    <source>
        <dbReference type="Pfam" id="PF12250"/>
    </source>
</evidence>
<keyword evidence="7 16" id="KW-0808">Transferase</keyword>
<dbReference type="Pfam" id="PF12250">
    <property type="entry name" value="AftA_N"/>
    <property type="match status" value="1"/>
</dbReference>
<feature type="transmembrane region" description="Helical" evidence="13">
    <location>
        <begin position="458"/>
        <end position="475"/>
    </location>
</feature>
<feature type="transmembrane region" description="Helical" evidence="13">
    <location>
        <begin position="240"/>
        <end position="260"/>
    </location>
</feature>
<evidence type="ECO:0000256" key="10">
    <source>
        <dbReference type="ARBA" id="ARBA00023136"/>
    </source>
</evidence>
<feature type="transmembrane region" description="Helical" evidence="13">
    <location>
        <begin position="31"/>
        <end position="52"/>
    </location>
</feature>
<dbReference type="GO" id="GO:0045227">
    <property type="term" value="P:capsule polysaccharide biosynthetic process"/>
    <property type="evidence" value="ECO:0007669"/>
    <property type="project" value="UniProtKB-UniPathway"/>
</dbReference>
<feature type="domain" description="Arabinofuranosyltransferase AftA N-terminal" evidence="15">
    <location>
        <begin position="34"/>
        <end position="471"/>
    </location>
</feature>
<accession>A0A6H9XQP0</accession>
<evidence type="ECO:0000313" key="17">
    <source>
        <dbReference type="Proteomes" id="UP000249886"/>
    </source>
</evidence>
<evidence type="ECO:0000256" key="1">
    <source>
        <dbReference type="ARBA" id="ARBA00004651"/>
    </source>
</evidence>
<evidence type="ECO:0000256" key="5">
    <source>
        <dbReference type="ARBA" id="ARBA00020482"/>
    </source>
</evidence>
<dbReference type="GO" id="GO:0005886">
    <property type="term" value="C:plasma membrane"/>
    <property type="evidence" value="ECO:0007669"/>
    <property type="project" value="UniProtKB-SubCell"/>
</dbReference>
<evidence type="ECO:0000256" key="3">
    <source>
        <dbReference type="ARBA" id="ARBA00009655"/>
    </source>
</evidence>
<comment type="subcellular location">
    <subcellularLocation>
        <location evidence="1">Cell membrane</location>
        <topology evidence="1">Multi-pass membrane protein</topology>
    </subcellularLocation>
</comment>
<keyword evidence="9 13" id="KW-1133">Transmembrane helix</keyword>
<evidence type="ECO:0000256" key="11">
    <source>
        <dbReference type="ARBA" id="ARBA00033184"/>
    </source>
</evidence>
<keyword evidence="6" id="KW-1003">Cell membrane</keyword>
<evidence type="ECO:0000256" key="4">
    <source>
        <dbReference type="ARBA" id="ARBA00012037"/>
    </source>
</evidence>
<keyword evidence="16" id="KW-0328">Glycosyltransferase</keyword>
<comment type="pathway">
    <text evidence="2">Cell wall biogenesis; cell wall polysaccharide biosynthesis.</text>
</comment>
<evidence type="ECO:0000256" key="6">
    <source>
        <dbReference type="ARBA" id="ARBA00022475"/>
    </source>
</evidence>
<evidence type="ECO:0000313" key="16">
    <source>
        <dbReference type="EMBL" id="SPW24337.1"/>
    </source>
</evidence>
<keyword evidence="10 13" id="KW-0472">Membrane</keyword>
<dbReference type="GO" id="GO:0044038">
    <property type="term" value="P:cell wall macromolecule biosynthetic process"/>
    <property type="evidence" value="ECO:0007669"/>
    <property type="project" value="InterPro"/>
</dbReference>
<feature type="transmembrane region" description="Helical" evidence="13">
    <location>
        <begin position="360"/>
        <end position="379"/>
    </location>
</feature>
<dbReference type="InterPro" id="IPR020963">
    <property type="entry name" value="ArabinofuranosylTrfase_AftA_N"/>
</dbReference>
<dbReference type="RefSeq" id="WP_040431234.1">
    <property type="nucleotide sequence ID" value="NZ_CP050134.2"/>
</dbReference>
<dbReference type="UniPathway" id="UPA00963"/>
<gene>
    <name evidence="16" type="primary">aftA</name>
    <name evidence="16" type="ORF">NCTC10254_00715</name>
</gene>
<comment type="caution">
    <text evidence="16">The sequence shown here is derived from an EMBL/GenBank/DDBJ whole genome shotgun (WGS) entry which is preliminary data.</text>
</comment>
<dbReference type="EMBL" id="UARK01000001">
    <property type="protein sequence ID" value="SPW24337.1"/>
    <property type="molecule type" value="Genomic_DNA"/>
</dbReference>
<feature type="transmembrane region" description="Helical" evidence="13">
    <location>
        <begin position="309"/>
        <end position="328"/>
    </location>
</feature>
<comment type="catalytic activity">
    <reaction evidence="12">
        <text>Adds an alpha-D-arabinofuranosyl group from trans,octacis-decaprenylphospho-beta-D-arabinofuranose at the 5-O-position of the eighth, tenth and twelfth galactofuranose unit of the galactofuranan chain of [beta-D-galactofuranosyl-(1-&gt;5)-beta-D-galactofuranosyl-(1-&gt;6)]14-beta-D-galactofuranosyl-(1-&gt;5)-beta-D-galactofuranosyl-(1-&gt;4)-alpha-L-rhamnopyranosyl-(1-&gt;3)-N-acetyl-alpha-D-glucosaminyl-diphospho-trans,octacis-decaprenol.</text>
        <dbReference type="EC" id="2.4.2.46"/>
    </reaction>
</comment>
<reference evidence="16 17" key="1">
    <citation type="submission" date="2018-06" db="EMBL/GenBank/DDBJ databases">
        <authorList>
            <consortium name="Pathogen Informatics"/>
            <person name="Doyle S."/>
        </authorList>
    </citation>
    <scope>NUCLEOTIDE SEQUENCE [LARGE SCALE GENOMIC DNA]</scope>
    <source>
        <strain evidence="16 17">NCTC10254</strain>
    </source>
</reference>
<evidence type="ECO:0000256" key="12">
    <source>
        <dbReference type="ARBA" id="ARBA00034030"/>
    </source>
</evidence>
<proteinExistence type="inferred from homology"/>
<protein>
    <recommendedName>
        <fullName evidence="5">Galactan 5-O-arabinofuranosyltransferase</fullName>
        <ecNumber evidence="4">2.4.2.46</ecNumber>
    </recommendedName>
    <alternativeName>
        <fullName evidence="11">Arabinofuranosyltransferase AftA</fullName>
    </alternativeName>
</protein>
<evidence type="ECO:0000259" key="14">
    <source>
        <dbReference type="Pfam" id="PF12249"/>
    </source>
</evidence>
<feature type="transmembrane region" description="Helical" evidence="13">
    <location>
        <begin position="420"/>
        <end position="437"/>
    </location>
</feature>
<comment type="similarity">
    <text evidence="3">Belongs to the glycosyltransferase 85 family.</text>
</comment>
<dbReference type="Pfam" id="PF12249">
    <property type="entry name" value="AftA_C"/>
    <property type="match status" value="1"/>
</dbReference>
<dbReference type="AlphaFoldDB" id="A0A6H9XQP0"/>
<sequence>MTLTESGQRDFVDTSRLQEYGPDVLSTPRTVVGIIAAALGGAVFTLGCWFALKTTHLPAFGPSNVTKAVGTFGTVLVLLTVAGLTLLWVLDEKKQQPHPRWRTWITYVVSYLSPAALIVTTLAIHLAATRLYLDGITVDQGFRTQFMTRMADGWGLSDMNYIDMPTFYPAMWFWFGGRLANLLGIPGWEVFQPWALISLAAAGSTLVPVWQRLVGSLPVATAIALVSTCVTLVMSAEEPYAAIISLGVPAAVVAARRALVGRNMAMVGLIVYLGCSASSYTLYTAVVALSTMVIAALFSGVVLKSITPIIRLVIIGVGSMAIAAIWWAPYFLAILQGRPVSGATASHYLPLEGTRVPLPMLAPSVIGLLCLIGLVYLIVRSSNYDVRMLGVALLVFYGWVALSMVFTLIGSTLLGFRMDVVIATTLATAGVLGVAELRIYAIHQWLFPQEFDVKTSRMITCVFLAILMVGGLSYAQNIPNQNADPIERAYSDTDGYGERADRYPPDSTQYYKQVAEFIDKHMGLQRNETVVLTDELNFMSYYPYRGFQAFTSHYANPLGEFDVRNQTITEWALGSWENANTPEKFLAKMLEAKWRAPQAFVFRADLESYKQDKAAGKDSSGWVYDLAEDIYPNNPNVRFHGLRFNPEVFVGDGTEWEVKQIGPFVVAVRSFAR</sequence>
<organism evidence="16 17">
    <name type="scientific">Corynebacterium matruchotii</name>
    <dbReference type="NCBI Taxonomy" id="43768"/>
    <lineage>
        <taxon>Bacteria</taxon>
        <taxon>Bacillati</taxon>
        <taxon>Actinomycetota</taxon>
        <taxon>Actinomycetes</taxon>
        <taxon>Mycobacteriales</taxon>
        <taxon>Corynebacteriaceae</taxon>
        <taxon>Corynebacterium</taxon>
    </lineage>
</organism>
<dbReference type="GO" id="GO:0016757">
    <property type="term" value="F:glycosyltransferase activity"/>
    <property type="evidence" value="ECO:0007669"/>
    <property type="project" value="UniProtKB-KW"/>
</dbReference>